<protein>
    <submittedName>
        <fullName evidence="1">Cytidylate kinase-like family protein</fullName>
    </submittedName>
</protein>
<dbReference type="Proteomes" id="UP001437460">
    <property type="component" value="Unassembled WGS sequence"/>
</dbReference>
<comment type="caution">
    <text evidence="1">The sequence shown here is derived from an EMBL/GenBank/DDBJ whole genome shotgun (WGS) entry which is preliminary data.</text>
</comment>
<keyword evidence="2" id="KW-1185">Reference proteome</keyword>
<dbReference type="Pfam" id="PF13189">
    <property type="entry name" value="Cytidylate_kin2"/>
    <property type="match status" value="1"/>
</dbReference>
<proteinExistence type="predicted"/>
<dbReference type="SUPFAM" id="SSF52540">
    <property type="entry name" value="P-loop containing nucleoside triphosphate hydrolases"/>
    <property type="match status" value="1"/>
</dbReference>
<reference evidence="1 2" key="1">
    <citation type="submission" date="2024-03" db="EMBL/GenBank/DDBJ databases">
        <title>Human intestinal bacterial collection.</title>
        <authorList>
            <person name="Pauvert C."/>
            <person name="Hitch T.C.A."/>
            <person name="Clavel T."/>
        </authorList>
    </citation>
    <scope>NUCLEOTIDE SEQUENCE [LARGE SCALE GENOMIC DNA]</scope>
    <source>
        <strain evidence="1 2">CLA-AP-H27</strain>
    </source>
</reference>
<organism evidence="1 2">
    <name type="scientific">Ventrimonas faecis</name>
    <dbReference type="NCBI Taxonomy" id="3133170"/>
    <lineage>
        <taxon>Bacteria</taxon>
        <taxon>Bacillati</taxon>
        <taxon>Bacillota</taxon>
        <taxon>Clostridia</taxon>
        <taxon>Lachnospirales</taxon>
        <taxon>Lachnospiraceae</taxon>
        <taxon>Ventrimonas</taxon>
    </lineage>
</organism>
<evidence type="ECO:0000313" key="2">
    <source>
        <dbReference type="Proteomes" id="UP001437460"/>
    </source>
</evidence>
<sequence>MAENMNTKQPLICIGREYGSGGREIAEKLAEKLGIPCYDKLLIHKAAEKSGYTEHFLTQNEEQPFSIGSLLTGNPFADTVSMAHAFYPESQMAFDAERHAIQDIAQNGGGVFVGRCASSILSDRDDMLSVFIYANEDSKIKRVMARNQTDEITAKKRIQKVDRMRKRYFDFYADTHWGESESYDMMLSSSQFGIDGCVELILQCLELRNKHTEQQ</sequence>
<gene>
    <name evidence="1" type="ORF">WMO41_00995</name>
</gene>
<dbReference type="RefSeq" id="WP_349228208.1">
    <property type="nucleotide sequence ID" value="NZ_JBBMFJ010000001.1"/>
</dbReference>
<evidence type="ECO:0000313" key="1">
    <source>
        <dbReference type="EMBL" id="MEQ2561766.1"/>
    </source>
</evidence>
<dbReference type="InterPro" id="IPR027417">
    <property type="entry name" value="P-loop_NTPase"/>
</dbReference>
<accession>A0ABV1HI18</accession>
<dbReference type="Gene3D" id="3.40.50.300">
    <property type="entry name" value="P-loop containing nucleotide triphosphate hydrolases"/>
    <property type="match status" value="1"/>
</dbReference>
<dbReference type="EMBL" id="JBBMFJ010000001">
    <property type="protein sequence ID" value="MEQ2561766.1"/>
    <property type="molecule type" value="Genomic_DNA"/>
</dbReference>
<name>A0ABV1HI18_9FIRM</name>